<gene>
    <name evidence="1" type="ORF">BDY19DRAFT_997152</name>
</gene>
<name>A0ACB8TSW0_9APHY</name>
<evidence type="ECO:0000313" key="2">
    <source>
        <dbReference type="Proteomes" id="UP001055072"/>
    </source>
</evidence>
<keyword evidence="2" id="KW-1185">Reference proteome</keyword>
<comment type="caution">
    <text evidence="1">The sequence shown here is derived from an EMBL/GenBank/DDBJ whole genome shotgun (WGS) entry which is preliminary data.</text>
</comment>
<evidence type="ECO:0000313" key="1">
    <source>
        <dbReference type="EMBL" id="KAI0085088.1"/>
    </source>
</evidence>
<dbReference type="Proteomes" id="UP001055072">
    <property type="component" value="Unassembled WGS sequence"/>
</dbReference>
<accession>A0ACB8TSW0</accession>
<sequence length="192" mass="21288">MPPKTVSLRIKRELMKVLASSLISVNTSSPPEGDTVAPEPTPDSPRQFSINEYAPNSPSERSMEDNLSLPVNADVLSSESTGDDSARIIKDGFESATGHPLLDEPIIDPQAVMGAARIKAIVAQFAEICKKMARLAKFCEEITARMKREKERSRVLKEKVALQEVQFNELTATVELITSSMVYRQLRSRENQ</sequence>
<proteinExistence type="predicted"/>
<protein>
    <submittedName>
        <fullName evidence="1">Uncharacterized protein</fullName>
    </submittedName>
</protein>
<reference evidence="1" key="1">
    <citation type="journal article" date="2021" name="Environ. Microbiol.">
        <title>Gene family expansions and transcriptome signatures uncover fungal adaptations to wood decay.</title>
        <authorList>
            <person name="Hage H."/>
            <person name="Miyauchi S."/>
            <person name="Viragh M."/>
            <person name="Drula E."/>
            <person name="Min B."/>
            <person name="Chaduli D."/>
            <person name="Navarro D."/>
            <person name="Favel A."/>
            <person name="Norest M."/>
            <person name="Lesage-Meessen L."/>
            <person name="Balint B."/>
            <person name="Merenyi Z."/>
            <person name="de Eugenio L."/>
            <person name="Morin E."/>
            <person name="Martinez A.T."/>
            <person name="Baldrian P."/>
            <person name="Stursova M."/>
            <person name="Martinez M.J."/>
            <person name="Novotny C."/>
            <person name="Magnuson J.K."/>
            <person name="Spatafora J.W."/>
            <person name="Maurice S."/>
            <person name="Pangilinan J."/>
            <person name="Andreopoulos W."/>
            <person name="LaButti K."/>
            <person name="Hundley H."/>
            <person name="Na H."/>
            <person name="Kuo A."/>
            <person name="Barry K."/>
            <person name="Lipzen A."/>
            <person name="Henrissat B."/>
            <person name="Riley R."/>
            <person name="Ahrendt S."/>
            <person name="Nagy L.G."/>
            <person name="Grigoriev I.V."/>
            <person name="Martin F."/>
            <person name="Rosso M.N."/>
        </authorList>
    </citation>
    <scope>NUCLEOTIDE SEQUENCE</scope>
    <source>
        <strain evidence="1">CBS 384.51</strain>
    </source>
</reference>
<dbReference type="EMBL" id="MU274935">
    <property type="protein sequence ID" value="KAI0085088.1"/>
    <property type="molecule type" value="Genomic_DNA"/>
</dbReference>
<organism evidence="1 2">
    <name type="scientific">Irpex rosettiformis</name>
    <dbReference type="NCBI Taxonomy" id="378272"/>
    <lineage>
        <taxon>Eukaryota</taxon>
        <taxon>Fungi</taxon>
        <taxon>Dikarya</taxon>
        <taxon>Basidiomycota</taxon>
        <taxon>Agaricomycotina</taxon>
        <taxon>Agaricomycetes</taxon>
        <taxon>Polyporales</taxon>
        <taxon>Irpicaceae</taxon>
        <taxon>Irpex</taxon>
    </lineage>
</organism>